<evidence type="ECO:0000259" key="4">
    <source>
        <dbReference type="SMART" id="SM00181"/>
    </source>
</evidence>
<dbReference type="InterPro" id="IPR000742">
    <property type="entry name" value="EGF"/>
</dbReference>
<evidence type="ECO:0000313" key="6">
    <source>
        <dbReference type="Proteomes" id="UP000494106"/>
    </source>
</evidence>
<evidence type="ECO:0000256" key="2">
    <source>
        <dbReference type="SAM" id="Phobius"/>
    </source>
</evidence>
<evidence type="ECO:0000256" key="3">
    <source>
        <dbReference type="SAM" id="SignalP"/>
    </source>
</evidence>
<dbReference type="AlphaFoldDB" id="A0A8S1BDH4"/>
<keyword evidence="2" id="KW-0472">Membrane</keyword>
<reference evidence="5 6" key="1">
    <citation type="submission" date="2020-04" db="EMBL/GenBank/DDBJ databases">
        <authorList>
            <person name="Wallbank WR R."/>
            <person name="Pardo Diaz C."/>
            <person name="Kozak K."/>
            <person name="Martin S."/>
            <person name="Jiggins C."/>
            <person name="Moest M."/>
            <person name="Warren A I."/>
            <person name="Byers J.R.P. K."/>
            <person name="Montejo-Kovacevich G."/>
            <person name="Yen C E."/>
        </authorList>
    </citation>
    <scope>NUCLEOTIDE SEQUENCE [LARGE SCALE GENOMIC DNA]</scope>
</reference>
<feature type="compositionally biased region" description="Basic residues" evidence="1">
    <location>
        <begin position="43"/>
        <end position="54"/>
    </location>
</feature>
<dbReference type="InterPro" id="IPR053255">
    <property type="entry name" value="EGF-like_domain"/>
</dbReference>
<dbReference type="PANTHER" id="PTHR24047:SF32">
    <property type="entry name" value="FI01909P-RELATED"/>
    <property type="match status" value="1"/>
</dbReference>
<gene>
    <name evidence="5" type="ORF">APLA_LOCUS16099</name>
</gene>
<feature type="region of interest" description="Disordered" evidence="1">
    <location>
        <begin position="34"/>
        <end position="57"/>
    </location>
</feature>
<proteinExistence type="predicted"/>
<dbReference type="PANTHER" id="PTHR24047">
    <property type="entry name" value="FI01909P-RELATED"/>
    <property type="match status" value="1"/>
</dbReference>
<keyword evidence="2" id="KW-1133">Transmembrane helix</keyword>
<dbReference type="Proteomes" id="UP000494106">
    <property type="component" value="Unassembled WGS sequence"/>
</dbReference>
<accession>A0A8S1BDH4</accession>
<feature type="chain" id="PRO_5035941047" description="EGF-like domain-containing protein" evidence="3">
    <location>
        <begin position="26"/>
        <end position="479"/>
    </location>
</feature>
<keyword evidence="2" id="KW-0812">Transmembrane</keyword>
<feature type="domain" description="EGF-like" evidence="4">
    <location>
        <begin position="188"/>
        <end position="221"/>
    </location>
</feature>
<feature type="domain" description="EGF-like" evidence="4">
    <location>
        <begin position="223"/>
        <end position="256"/>
    </location>
</feature>
<dbReference type="SMART" id="SM00181">
    <property type="entry name" value="EGF"/>
    <property type="match status" value="6"/>
</dbReference>
<feature type="domain" description="EGF-like" evidence="4">
    <location>
        <begin position="118"/>
        <end position="151"/>
    </location>
</feature>
<protein>
    <recommendedName>
        <fullName evidence="4">EGF-like domain-containing protein</fullName>
    </recommendedName>
</protein>
<sequence>MAGLNTVYILMCVVIIFTLMDFCEPQSKDDPHACPVKIASPPGRKKRKNGKLRLPKPTSPQPILYACCKDYSFDDKSKKCVPNCDLECIHGTCVSPNNCECKSGYKFTTNSTHICEPKCNKECNHGTCSALNQCACDPGYKQDPKDIFNCIPVCSLGCINGTCILPNKCECSVGYKFTANSENVCEPKCDKECQNGKCSGPNRCTCYYGYEKDSEDEFKCKPLCSPECVHSKCTAPNNCTCDNGYQKLKMNESMCYKPCETPCHNGFCSLDGQCTCFEGYKFVLDTCIPSLNCSECHGNCTEENGDQQNCRCPDGKPCQANKNYPIEIPEETATVNVDCGDCNGSCEPENGIQQSCRCLDGNPCKNNPIEIPEEITTAEQAGINPIVLVFAAIALVLIVLIIAVIQRIWHKSNNYDSKGSPSNEAAIGSVVYHTFPATLIQPKGHEDTNPNDDPEIDNLTQEEAAIDTLLRRSAEENIS</sequence>
<evidence type="ECO:0000256" key="1">
    <source>
        <dbReference type="SAM" id="MobiDB-lite"/>
    </source>
</evidence>
<keyword evidence="3" id="KW-0732">Signal</keyword>
<name>A0A8S1BDH4_ARCPL</name>
<organism evidence="5 6">
    <name type="scientific">Arctia plantaginis</name>
    <name type="common">Wood tiger moth</name>
    <name type="synonym">Phalaena plantaginis</name>
    <dbReference type="NCBI Taxonomy" id="874455"/>
    <lineage>
        <taxon>Eukaryota</taxon>
        <taxon>Metazoa</taxon>
        <taxon>Ecdysozoa</taxon>
        <taxon>Arthropoda</taxon>
        <taxon>Hexapoda</taxon>
        <taxon>Insecta</taxon>
        <taxon>Pterygota</taxon>
        <taxon>Neoptera</taxon>
        <taxon>Endopterygota</taxon>
        <taxon>Lepidoptera</taxon>
        <taxon>Glossata</taxon>
        <taxon>Ditrysia</taxon>
        <taxon>Noctuoidea</taxon>
        <taxon>Erebidae</taxon>
        <taxon>Arctiinae</taxon>
        <taxon>Arctia</taxon>
    </lineage>
</organism>
<feature type="domain" description="EGF-like" evidence="4">
    <location>
        <begin position="258"/>
        <end position="288"/>
    </location>
</feature>
<feature type="domain" description="EGF-like" evidence="4">
    <location>
        <begin position="153"/>
        <end position="186"/>
    </location>
</feature>
<feature type="transmembrane region" description="Helical" evidence="2">
    <location>
        <begin position="386"/>
        <end position="409"/>
    </location>
</feature>
<feature type="signal peptide" evidence="3">
    <location>
        <begin position="1"/>
        <end position="25"/>
    </location>
</feature>
<comment type="caution">
    <text evidence="5">The sequence shown here is derived from an EMBL/GenBank/DDBJ whole genome shotgun (WGS) entry which is preliminary data.</text>
</comment>
<dbReference type="EMBL" id="CADEBC010000592">
    <property type="protein sequence ID" value="CAB3257707.1"/>
    <property type="molecule type" value="Genomic_DNA"/>
</dbReference>
<keyword evidence="6" id="KW-1185">Reference proteome</keyword>
<feature type="domain" description="EGF-like" evidence="4">
    <location>
        <begin position="83"/>
        <end position="116"/>
    </location>
</feature>
<evidence type="ECO:0000313" key="5">
    <source>
        <dbReference type="EMBL" id="CAB3257707.1"/>
    </source>
</evidence>
<dbReference type="Gene3D" id="2.10.25.10">
    <property type="entry name" value="Laminin"/>
    <property type="match status" value="6"/>
</dbReference>
<dbReference type="OrthoDB" id="10268124at2759"/>